<dbReference type="HOGENOM" id="CLU_017880_1_0_1"/>
<proteinExistence type="predicted"/>
<evidence type="ECO:0000256" key="2">
    <source>
        <dbReference type="SAM" id="Phobius"/>
    </source>
</evidence>
<keyword evidence="2" id="KW-0472">Membrane</keyword>
<reference evidence="4" key="1">
    <citation type="journal article" date="2010" name="Genome Biol.">
        <title>Genome sequence of the necrotrophic plant pathogen Pythium ultimum reveals original pathogenicity mechanisms and effector repertoire.</title>
        <authorList>
            <person name="Levesque C.A."/>
            <person name="Brouwer H."/>
            <person name="Cano L."/>
            <person name="Hamilton J.P."/>
            <person name="Holt C."/>
            <person name="Huitema E."/>
            <person name="Raffaele S."/>
            <person name="Robideau G.P."/>
            <person name="Thines M."/>
            <person name="Win J."/>
            <person name="Zerillo M.M."/>
            <person name="Beakes G.W."/>
            <person name="Boore J.L."/>
            <person name="Busam D."/>
            <person name="Dumas B."/>
            <person name="Ferriera S."/>
            <person name="Fuerstenberg S.I."/>
            <person name="Gachon C.M."/>
            <person name="Gaulin E."/>
            <person name="Govers F."/>
            <person name="Grenville-Briggs L."/>
            <person name="Horner N."/>
            <person name="Hostetler J."/>
            <person name="Jiang R.H."/>
            <person name="Johnson J."/>
            <person name="Krajaejun T."/>
            <person name="Lin H."/>
            <person name="Meijer H.J."/>
            <person name="Moore B."/>
            <person name="Morris P."/>
            <person name="Phuntmart V."/>
            <person name="Puiu D."/>
            <person name="Shetty J."/>
            <person name="Stajich J.E."/>
            <person name="Tripathy S."/>
            <person name="Wawra S."/>
            <person name="van West P."/>
            <person name="Whitty B.R."/>
            <person name="Coutinho P.M."/>
            <person name="Henrissat B."/>
            <person name="Martin F."/>
            <person name="Thomas P.D."/>
            <person name="Tyler B.M."/>
            <person name="De Vries R.P."/>
            <person name="Kamoun S."/>
            <person name="Yandell M."/>
            <person name="Tisserat N."/>
            <person name="Buell C.R."/>
        </authorList>
    </citation>
    <scope>NUCLEOTIDE SEQUENCE</scope>
    <source>
        <strain evidence="4">DAOM:BR144</strain>
    </source>
</reference>
<feature type="compositionally biased region" description="Polar residues" evidence="1">
    <location>
        <begin position="556"/>
        <end position="566"/>
    </location>
</feature>
<dbReference type="InterPro" id="IPR029058">
    <property type="entry name" value="AB_hydrolase_fold"/>
</dbReference>
<feature type="transmembrane region" description="Helical" evidence="2">
    <location>
        <begin position="602"/>
        <end position="625"/>
    </location>
</feature>
<accession>K3XAN8</accession>
<dbReference type="Proteomes" id="UP000019132">
    <property type="component" value="Unassembled WGS sequence"/>
</dbReference>
<dbReference type="Gene3D" id="3.40.50.1820">
    <property type="entry name" value="alpha/beta hydrolase"/>
    <property type="match status" value="1"/>
</dbReference>
<feature type="region of interest" description="Disordered" evidence="1">
    <location>
        <begin position="556"/>
        <end position="592"/>
    </location>
</feature>
<evidence type="ECO:0000256" key="1">
    <source>
        <dbReference type="SAM" id="MobiDB-lite"/>
    </source>
</evidence>
<organism evidence="3 4">
    <name type="scientific">Globisporangium ultimum (strain ATCC 200006 / CBS 805.95 / DAOM BR144)</name>
    <name type="common">Pythium ultimum</name>
    <dbReference type="NCBI Taxonomy" id="431595"/>
    <lineage>
        <taxon>Eukaryota</taxon>
        <taxon>Sar</taxon>
        <taxon>Stramenopiles</taxon>
        <taxon>Oomycota</taxon>
        <taxon>Peronosporomycetes</taxon>
        <taxon>Pythiales</taxon>
        <taxon>Pythiaceae</taxon>
        <taxon>Globisporangium</taxon>
    </lineage>
</organism>
<dbReference type="EMBL" id="GL376566">
    <property type="status" value="NOT_ANNOTATED_CDS"/>
    <property type="molecule type" value="Genomic_DNA"/>
</dbReference>
<feature type="compositionally biased region" description="Low complexity" evidence="1">
    <location>
        <begin position="567"/>
        <end position="592"/>
    </location>
</feature>
<feature type="compositionally biased region" description="Acidic residues" evidence="1">
    <location>
        <begin position="691"/>
        <end position="700"/>
    </location>
</feature>
<feature type="compositionally biased region" description="Basic and acidic residues" evidence="1">
    <location>
        <begin position="670"/>
        <end position="679"/>
    </location>
</feature>
<dbReference type="InParanoid" id="K3XAN8"/>
<keyword evidence="2" id="KW-1133">Transmembrane helix</keyword>
<evidence type="ECO:0008006" key="5">
    <source>
        <dbReference type="Google" id="ProtNLM"/>
    </source>
</evidence>
<reference evidence="4" key="2">
    <citation type="submission" date="2010-04" db="EMBL/GenBank/DDBJ databases">
        <authorList>
            <person name="Buell R."/>
            <person name="Hamilton J."/>
            <person name="Hostetler J."/>
        </authorList>
    </citation>
    <scope>NUCLEOTIDE SEQUENCE [LARGE SCALE GENOMIC DNA]</scope>
    <source>
        <strain evidence="4">DAOM:BR144</strain>
    </source>
</reference>
<dbReference type="eggNOG" id="ENOG502RY8R">
    <property type="taxonomic scope" value="Eukaryota"/>
</dbReference>
<dbReference type="VEuPathDB" id="FungiDB:PYU1_G014257"/>
<protein>
    <recommendedName>
        <fullName evidence="5">Peptidase S33 tripeptidyl aminopeptidase-like C-terminal domain-containing protein</fullName>
    </recommendedName>
</protein>
<dbReference type="EnsemblProtists" id="PYU1_T014287">
    <property type="protein sequence ID" value="PYU1_T014287"/>
    <property type="gene ID" value="PYU1_G014257"/>
</dbReference>
<sequence length="731" mass="80217">MFSRRALHSKALQLNAWTPCDLLAAEDQVVVECTTAVVPLCYATACTLPDDRTIQLALRRISATANTSIPRNVWLIPDRSDVVLPSNAAEQMQQIYRQFGRNVSIYTLDQRGTGQSARLACNSTSTTADNATASADSTLAELQNCVQGLNAEYTGDAAVFSITSAVYDLVTIISQLQRNAEVYVYGQGYGTLLIQRLLHFGLANIKGYVLDSSATTSGAPQDHFSYFSKADTASGRIGDEFLALCENDTESCSAQFLRDASISEALDNVLARLDNDNATWNNSNCASSLLPLAASSFDSDDRPSYRLRRALAMMMVNATERAFIPVVTYRIQRCSQRDKIILQQLFTRLRARDESLKRHTELVYDIQTFSELWEQPPPTADALLSRFTGARLSTGRVYEQLARYCIFAGDTTSAACREAIPGTNASGNGSTGFAYARDKYWNVAATIPAHASVLLLQGALDVQENAATLLGALVGDAKALVTFDAASHNVISYTRMTYRPSSSSCGLAILRSYILNGGELELLNTSCVNTLPPISFEITEAMSLAVLNTTNAYDDIESSNSGNTGATLGSDPSSSKSSSSIPTASPSSSIASSSLKRSRDRYRIALIVVSVVLALVVLLLAALMYRMRDRKRLSEEERKLQRMRGDEPDDLELLRQLYFSSPEAWDSHWRPHASEERPASHHAQRAWSLSEAEEEEEKQEEAETRAYCEPPPSTNNGSTEAWVYRSNHLQL</sequence>
<dbReference type="AlphaFoldDB" id="K3XAN8"/>
<feature type="region of interest" description="Disordered" evidence="1">
    <location>
        <begin position="670"/>
        <end position="731"/>
    </location>
</feature>
<reference evidence="3" key="3">
    <citation type="submission" date="2015-02" db="UniProtKB">
        <authorList>
            <consortium name="EnsemblProtists"/>
        </authorList>
    </citation>
    <scope>IDENTIFICATION</scope>
    <source>
        <strain evidence="3">DAOM BR144</strain>
    </source>
</reference>
<evidence type="ECO:0000313" key="3">
    <source>
        <dbReference type="EnsemblProtists" id="PYU1_T014287"/>
    </source>
</evidence>
<dbReference type="STRING" id="431595.K3XAN8"/>
<name>K3XAN8_GLOUD</name>
<dbReference type="SUPFAM" id="SSF53474">
    <property type="entry name" value="alpha/beta-Hydrolases"/>
    <property type="match status" value="1"/>
</dbReference>
<keyword evidence="2" id="KW-0812">Transmembrane</keyword>
<keyword evidence="4" id="KW-1185">Reference proteome</keyword>
<evidence type="ECO:0000313" key="4">
    <source>
        <dbReference type="Proteomes" id="UP000019132"/>
    </source>
</evidence>